<protein>
    <submittedName>
        <fullName evidence="6">Helix-turn-helix transcriptional regulator</fullName>
    </submittedName>
</protein>
<reference evidence="6 7" key="1">
    <citation type="submission" date="2024-04" db="EMBL/GenBank/DDBJ databases">
        <title>Human intestinal bacterial collection.</title>
        <authorList>
            <person name="Pauvert C."/>
            <person name="Hitch T.C.A."/>
            <person name="Clavel T."/>
        </authorList>
    </citation>
    <scope>NUCLEOTIDE SEQUENCE [LARGE SCALE GENOMIC DNA]</scope>
    <source>
        <strain evidence="6 7">CLA-KB-H42</strain>
    </source>
</reference>
<evidence type="ECO:0000256" key="2">
    <source>
        <dbReference type="ARBA" id="ARBA00023125"/>
    </source>
</evidence>
<dbReference type="PANTHER" id="PTHR44688:SF16">
    <property type="entry name" value="DNA-BINDING TRANSCRIPTIONAL ACTIVATOR DEVR_DOSR"/>
    <property type="match status" value="1"/>
</dbReference>
<dbReference type="InterPro" id="IPR016032">
    <property type="entry name" value="Sig_transdc_resp-reg_C-effctor"/>
</dbReference>
<keyword evidence="4" id="KW-1133">Transmembrane helix</keyword>
<keyword evidence="1" id="KW-0805">Transcription regulation</keyword>
<dbReference type="InterPro" id="IPR000792">
    <property type="entry name" value="Tscrpt_reg_LuxR_C"/>
</dbReference>
<organism evidence="6 7">
    <name type="scientific">Raoultibacter massiliensis</name>
    <dbReference type="NCBI Taxonomy" id="1852371"/>
    <lineage>
        <taxon>Bacteria</taxon>
        <taxon>Bacillati</taxon>
        <taxon>Actinomycetota</taxon>
        <taxon>Coriobacteriia</taxon>
        <taxon>Eggerthellales</taxon>
        <taxon>Eggerthellaceae</taxon>
        <taxon>Raoultibacter</taxon>
    </lineage>
</organism>
<accession>A0ABV1JG79</accession>
<evidence type="ECO:0000313" key="7">
    <source>
        <dbReference type="Proteomes" id="UP001487305"/>
    </source>
</evidence>
<gene>
    <name evidence="6" type="ORF">AAA083_08750</name>
</gene>
<evidence type="ECO:0000256" key="4">
    <source>
        <dbReference type="SAM" id="Phobius"/>
    </source>
</evidence>
<name>A0ABV1JG79_9ACTN</name>
<feature type="transmembrane region" description="Helical" evidence="4">
    <location>
        <begin position="216"/>
        <end position="233"/>
    </location>
</feature>
<dbReference type="Gene3D" id="1.10.10.10">
    <property type="entry name" value="Winged helix-like DNA-binding domain superfamily/Winged helix DNA-binding domain"/>
    <property type="match status" value="1"/>
</dbReference>
<proteinExistence type="predicted"/>
<feature type="transmembrane region" description="Helical" evidence="4">
    <location>
        <begin position="20"/>
        <end position="40"/>
    </location>
</feature>
<keyword evidence="3" id="KW-0804">Transcription</keyword>
<dbReference type="Proteomes" id="UP001487305">
    <property type="component" value="Unassembled WGS sequence"/>
</dbReference>
<feature type="transmembrane region" description="Helical" evidence="4">
    <location>
        <begin position="148"/>
        <end position="165"/>
    </location>
</feature>
<keyword evidence="2" id="KW-0238">DNA-binding</keyword>
<comment type="caution">
    <text evidence="6">The sequence shown here is derived from an EMBL/GenBank/DDBJ whole genome shotgun (WGS) entry which is preliminary data.</text>
</comment>
<keyword evidence="4" id="KW-0472">Membrane</keyword>
<feature type="transmembrane region" description="Helical" evidence="4">
    <location>
        <begin position="171"/>
        <end position="188"/>
    </location>
</feature>
<keyword evidence="4" id="KW-0812">Transmembrane</keyword>
<feature type="domain" description="HTH luxR-type" evidence="5">
    <location>
        <begin position="408"/>
        <end position="473"/>
    </location>
</feature>
<keyword evidence="7" id="KW-1185">Reference proteome</keyword>
<dbReference type="Pfam" id="PF00196">
    <property type="entry name" value="GerE"/>
    <property type="match status" value="1"/>
</dbReference>
<feature type="transmembrane region" description="Helical" evidence="4">
    <location>
        <begin position="349"/>
        <end position="371"/>
    </location>
</feature>
<evidence type="ECO:0000313" key="6">
    <source>
        <dbReference type="EMBL" id="MEQ3363062.1"/>
    </source>
</evidence>
<feature type="transmembrane region" description="Helical" evidence="4">
    <location>
        <begin position="245"/>
        <end position="264"/>
    </location>
</feature>
<evidence type="ECO:0000256" key="3">
    <source>
        <dbReference type="ARBA" id="ARBA00023163"/>
    </source>
</evidence>
<feature type="transmembrane region" description="Helical" evidence="4">
    <location>
        <begin position="121"/>
        <end position="141"/>
    </location>
</feature>
<evidence type="ECO:0000259" key="5">
    <source>
        <dbReference type="PROSITE" id="PS50043"/>
    </source>
</evidence>
<dbReference type="RefSeq" id="WP_146007920.1">
    <property type="nucleotide sequence ID" value="NZ_DBFADM010000038.1"/>
</dbReference>
<dbReference type="InterPro" id="IPR036388">
    <property type="entry name" value="WH-like_DNA-bd_sf"/>
</dbReference>
<dbReference type="PROSITE" id="PS50043">
    <property type="entry name" value="HTH_LUXR_2"/>
    <property type="match status" value="1"/>
</dbReference>
<sequence length="483" mass="52631">MFERVLKTGGRGFAGHSRNILFAIASFSLFWTWQTCLLYLPVLRQSSEAQHSVWLTGGLATATLYLAAALLSRFLTQSISRTPIRVLSVAIMSITTAIQIAFTASWPFADPSSLDWSLLHFARSAGSVLYAIQLAHALASFPSKSDRRLIVFAGTVLSLLLYLLIDNLASAVAGIIVCLIPFLASIASEQRIRKISDTFEEKHSGDREIATPRNKLLAFFIFGMSINYIRGSVERGSLMPFDNSSIIALTLVIVLVGIVSTIAFKKVQLRFVTVACITASIFLDILGALDFALPFVSAGMFLYIIIFWQTTVSDAALVPGSVTRTFAFGFGIYGVGLAIGSNLSQATVLLPAGFAQTFPLFVAYALLLAGFSIMGSTNETPTVAEIPPADDSAEKSDLEACLDKYCELIAAENALTPQEKRVLCEMARSKSLQAIAEEFGVSVNTVKTHASHIYQKLDTHSREELMRLVIERSRSDLRTGKPR</sequence>
<dbReference type="EMBL" id="JBBNOP010000006">
    <property type="protein sequence ID" value="MEQ3363062.1"/>
    <property type="molecule type" value="Genomic_DNA"/>
</dbReference>
<dbReference type="SMART" id="SM00421">
    <property type="entry name" value="HTH_LUXR"/>
    <property type="match status" value="1"/>
</dbReference>
<feature type="transmembrane region" description="Helical" evidence="4">
    <location>
        <begin position="325"/>
        <end position="343"/>
    </location>
</feature>
<dbReference type="PANTHER" id="PTHR44688">
    <property type="entry name" value="DNA-BINDING TRANSCRIPTIONAL ACTIVATOR DEVR_DOSR"/>
    <property type="match status" value="1"/>
</dbReference>
<dbReference type="CDD" id="cd06170">
    <property type="entry name" value="LuxR_C_like"/>
    <property type="match status" value="1"/>
</dbReference>
<feature type="transmembrane region" description="Helical" evidence="4">
    <location>
        <begin position="52"/>
        <end position="74"/>
    </location>
</feature>
<dbReference type="PRINTS" id="PR00038">
    <property type="entry name" value="HTHLUXR"/>
</dbReference>
<evidence type="ECO:0000256" key="1">
    <source>
        <dbReference type="ARBA" id="ARBA00023015"/>
    </source>
</evidence>
<dbReference type="SUPFAM" id="SSF46894">
    <property type="entry name" value="C-terminal effector domain of the bipartite response regulators"/>
    <property type="match status" value="1"/>
</dbReference>
<feature type="transmembrane region" description="Helical" evidence="4">
    <location>
        <begin position="295"/>
        <end position="318"/>
    </location>
</feature>
<feature type="transmembrane region" description="Helical" evidence="4">
    <location>
        <begin position="86"/>
        <end position="109"/>
    </location>
</feature>